<evidence type="ECO:0000313" key="14">
    <source>
        <dbReference type="Proteomes" id="UP000054567"/>
    </source>
</evidence>
<evidence type="ECO:0000256" key="1">
    <source>
        <dbReference type="ARBA" id="ARBA00004141"/>
    </source>
</evidence>
<feature type="chain" id="PRO_5005271232" description="Elongation of fatty acids protein" evidence="12">
    <location>
        <begin position="19"/>
        <end position="698"/>
    </location>
</feature>
<feature type="region of interest" description="Disordered" evidence="11">
    <location>
        <begin position="51"/>
        <end position="72"/>
    </location>
</feature>
<dbReference type="AlphaFoldDB" id="A0A0J6FTA0"/>
<dbReference type="GO" id="GO:0042761">
    <property type="term" value="P:very long-chain fatty acid biosynthetic process"/>
    <property type="evidence" value="ECO:0007669"/>
    <property type="project" value="TreeGrafter"/>
</dbReference>
<dbReference type="Pfam" id="PF01151">
    <property type="entry name" value="ELO"/>
    <property type="match status" value="1"/>
</dbReference>
<dbReference type="Proteomes" id="UP000054567">
    <property type="component" value="Unassembled WGS sequence"/>
</dbReference>
<reference evidence="14" key="3">
    <citation type="journal article" date="2010" name="Genome Res.">
        <title>Population genomic sequencing of Coccidioides fungi reveals recent hybridization and transposon control.</title>
        <authorList>
            <person name="Neafsey D.E."/>
            <person name="Barker B.M."/>
            <person name="Sharpton T.J."/>
            <person name="Stajich J.E."/>
            <person name="Park D.J."/>
            <person name="Whiston E."/>
            <person name="Hung C.-Y."/>
            <person name="McMahan C."/>
            <person name="White J."/>
            <person name="Sykes S."/>
            <person name="Heiman D."/>
            <person name="Young S."/>
            <person name="Zeng Q."/>
            <person name="Abouelleil A."/>
            <person name="Aftuck L."/>
            <person name="Bessette D."/>
            <person name="Brown A."/>
            <person name="FitzGerald M."/>
            <person name="Lui A."/>
            <person name="Macdonald J.P."/>
            <person name="Priest M."/>
            <person name="Orbach M.J."/>
            <person name="Galgiani J.N."/>
            <person name="Kirkland T.N."/>
            <person name="Cole G.T."/>
            <person name="Birren B.W."/>
            <person name="Henn M.R."/>
            <person name="Taylor J.W."/>
            <person name="Rounsley S.D."/>
        </authorList>
    </citation>
    <scope>NUCLEOTIDE SEQUENCE [LARGE SCALE GENOMIC DNA]</scope>
    <source>
        <strain evidence="14">RMSCC 3488</strain>
    </source>
</reference>
<keyword evidence="3 10" id="KW-0808">Transferase</keyword>
<dbReference type="InterPro" id="IPR002076">
    <property type="entry name" value="ELO_fam"/>
</dbReference>
<evidence type="ECO:0000256" key="11">
    <source>
        <dbReference type="SAM" id="MobiDB-lite"/>
    </source>
</evidence>
<feature type="transmembrane region" description="Helical" evidence="10">
    <location>
        <begin position="319"/>
        <end position="338"/>
    </location>
</feature>
<feature type="transmembrane region" description="Helical" evidence="10">
    <location>
        <begin position="126"/>
        <end position="146"/>
    </location>
</feature>
<keyword evidence="12" id="KW-0732">Signal</keyword>
<comment type="subcellular location">
    <subcellularLocation>
        <location evidence="1">Membrane</location>
        <topology evidence="1">Multi-pass membrane protein</topology>
    </subcellularLocation>
</comment>
<proteinExistence type="inferred from homology"/>
<keyword evidence="8 10" id="KW-0472">Membrane</keyword>
<dbReference type="PANTHER" id="PTHR11157">
    <property type="entry name" value="FATTY ACID ACYL TRANSFERASE-RELATED"/>
    <property type="match status" value="1"/>
</dbReference>
<gene>
    <name evidence="13" type="ORF">CPAG_08631</name>
</gene>
<reference evidence="13 14" key="1">
    <citation type="submission" date="2007-06" db="EMBL/GenBank/DDBJ databases">
        <title>The Genome Sequence of Coccidioides posadasii RMSCC_3488.</title>
        <authorList>
            <consortium name="Coccidioides Genome Resources Consortium"/>
            <consortium name="The Broad Institute Genome Sequencing Platform"/>
            <person name="Henn M.R."/>
            <person name="Sykes S."/>
            <person name="Young S."/>
            <person name="Jaffe D."/>
            <person name="Berlin A."/>
            <person name="Alvarez P."/>
            <person name="Butler J."/>
            <person name="Gnerre S."/>
            <person name="Grabherr M."/>
            <person name="Mauceli E."/>
            <person name="Brockman W."/>
            <person name="Kodira C."/>
            <person name="Alvarado L."/>
            <person name="Zeng Q."/>
            <person name="Crawford M."/>
            <person name="Antoine C."/>
            <person name="Devon K."/>
            <person name="Galgiani J."/>
            <person name="Orsborn K."/>
            <person name="Lewis M.L."/>
            <person name="Nusbaum C."/>
            <person name="Galagan J."/>
            <person name="Birren B."/>
        </authorList>
    </citation>
    <scope>NUCLEOTIDE SEQUENCE [LARGE SCALE GENOMIC DNA]</scope>
    <source>
        <strain evidence="13 14">RMSCC 3488</strain>
    </source>
</reference>
<dbReference type="VEuPathDB" id="FungiDB:CPAG_08631"/>
<keyword evidence="9 10" id="KW-0275">Fatty acid biosynthesis</keyword>
<feature type="signal peptide" evidence="12">
    <location>
        <begin position="1"/>
        <end position="18"/>
    </location>
</feature>
<evidence type="ECO:0000256" key="9">
    <source>
        <dbReference type="ARBA" id="ARBA00023160"/>
    </source>
</evidence>
<comment type="similarity">
    <text evidence="10">Belongs to the ELO family.</text>
</comment>
<dbReference type="GO" id="GO:0034626">
    <property type="term" value="P:fatty acid elongation, polyunsaturated fatty acid"/>
    <property type="evidence" value="ECO:0007669"/>
    <property type="project" value="TreeGrafter"/>
</dbReference>
<dbReference type="GO" id="GO:0034625">
    <property type="term" value="P:fatty acid elongation, monounsaturated fatty acid"/>
    <property type="evidence" value="ECO:0007669"/>
    <property type="project" value="TreeGrafter"/>
</dbReference>
<evidence type="ECO:0000313" key="13">
    <source>
        <dbReference type="EMBL" id="KMM72334.1"/>
    </source>
</evidence>
<dbReference type="GO" id="GO:0019367">
    <property type="term" value="P:fatty acid elongation, saturated fatty acid"/>
    <property type="evidence" value="ECO:0007669"/>
    <property type="project" value="TreeGrafter"/>
</dbReference>
<keyword evidence="6 10" id="KW-1133">Transmembrane helix</keyword>
<evidence type="ECO:0000256" key="12">
    <source>
        <dbReference type="SAM" id="SignalP"/>
    </source>
</evidence>
<dbReference type="GO" id="GO:0009922">
    <property type="term" value="F:fatty acid elongase activity"/>
    <property type="evidence" value="ECO:0007669"/>
    <property type="project" value="InterPro"/>
</dbReference>
<keyword evidence="2 10" id="KW-0444">Lipid biosynthesis</keyword>
<name>A0A0J6FTA0_COCPO</name>
<dbReference type="PANTHER" id="PTHR11157:SF169">
    <property type="entry name" value="ELONGATION OF FATTY ACIDS PROTEIN"/>
    <property type="match status" value="1"/>
</dbReference>
<evidence type="ECO:0000256" key="3">
    <source>
        <dbReference type="ARBA" id="ARBA00022679"/>
    </source>
</evidence>
<comment type="catalytic activity">
    <reaction evidence="10">
        <text>an acyl-CoA + malonyl-CoA + H(+) = a 3-oxoacyl-CoA + CO2 + CoA</text>
        <dbReference type="Rhea" id="RHEA:50252"/>
        <dbReference type="ChEBI" id="CHEBI:15378"/>
        <dbReference type="ChEBI" id="CHEBI:16526"/>
        <dbReference type="ChEBI" id="CHEBI:57287"/>
        <dbReference type="ChEBI" id="CHEBI:57384"/>
        <dbReference type="ChEBI" id="CHEBI:58342"/>
        <dbReference type="ChEBI" id="CHEBI:90726"/>
    </reaction>
    <physiologicalReaction direction="left-to-right" evidence="10">
        <dbReference type="Rhea" id="RHEA:50253"/>
    </physiologicalReaction>
</comment>
<dbReference type="EMBL" id="DS268114">
    <property type="protein sequence ID" value="KMM72334.1"/>
    <property type="molecule type" value="Genomic_DNA"/>
</dbReference>
<feature type="region of interest" description="Disordered" evidence="11">
    <location>
        <begin position="586"/>
        <end position="698"/>
    </location>
</feature>
<evidence type="ECO:0000256" key="10">
    <source>
        <dbReference type="RuleBase" id="RU361115"/>
    </source>
</evidence>
<keyword evidence="4 10" id="KW-0812">Transmembrane</keyword>
<keyword evidence="7 10" id="KW-0443">Lipid metabolism</keyword>
<evidence type="ECO:0000256" key="8">
    <source>
        <dbReference type="ARBA" id="ARBA00023136"/>
    </source>
</evidence>
<dbReference type="EC" id="2.3.1.-" evidence="10"/>
<dbReference type="OrthoDB" id="10259681at2759"/>
<feature type="transmembrane region" description="Helical" evidence="10">
    <location>
        <begin position="89"/>
        <end position="106"/>
    </location>
</feature>
<feature type="transmembrane region" description="Helical" evidence="10">
    <location>
        <begin position="434"/>
        <end position="455"/>
    </location>
</feature>
<evidence type="ECO:0000256" key="7">
    <source>
        <dbReference type="ARBA" id="ARBA00023098"/>
    </source>
</evidence>
<organism evidence="13 14">
    <name type="scientific">Coccidioides posadasii RMSCC 3488</name>
    <dbReference type="NCBI Taxonomy" id="454284"/>
    <lineage>
        <taxon>Eukaryota</taxon>
        <taxon>Fungi</taxon>
        <taxon>Dikarya</taxon>
        <taxon>Ascomycota</taxon>
        <taxon>Pezizomycotina</taxon>
        <taxon>Eurotiomycetes</taxon>
        <taxon>Eurotiomycetidae</taxon>
        <taxon>Onygenales</taxon>
        <taxon>Onygenaceae</taxon>
        <taxon>Coccidioides</taxon>
    </lineage>
</organism>
<feature type="compositionally biased region" description="Basic and acidic residues" evidence="11">
    <location>
        <begin position="586"/>
        <end position="608"/>
    </location>
</feature>
<keyword evidence="5 10" id="KW-0276">Fatty acid metabolism</keyword>
<evidence type="ECO:0000256" key="2">
    <source>
        <dbReference type="ARBA" id="ARBA00022516"/>
    </source>
</evidence>
<accession>A0A0J6FTA0</accession>
<evidence type="ECO:0000256" key="4">
    <source>
        <dbReference type="ARBA" id="ARBA00022692"/>
    </source>
</evidence>
<evidence type="ECO:0000256" key="5">
    <source>
        <dbReference type="ARBA" id="ARBA00022832"/>
    </source>
</evidence>
<evidence type="ECO:0000256" key="6">
    <source>
        <dbReference type="ARBA" id="ARBA00022989"/>
    </source>
</evidence>
<reference evidence="14" key="2">
    <citation type="journal article" date="2009" name="Genome Res.">
        <title>Comparative genomic analyses of the human fungal pathogens Coccidioides and their relatives.</title>
        <authorList>
            <person name="Sharpton T.J."/>
            <person name="Stajich J.E."/>
            <person name="Rounsley S.D."/>
            <person name="Gardner M.J."/>
            <person name="Wortman J.R."/>
            <person name="Jordar V.S."/>
            <person name="Maiti R."/>
            <person name="Kodira C.D."/>
            <person name="Neafsey D.E."/>
            <person name="Zeng Q."/>
            <person name="Hung C.-Y."/>
            <person name="McMahan C."/>
            <person name="Muszewska A."/>
            <person name="Grynberg M."/>
            <person name="Mandel M.A."/>
            <person name="Kellner E.M."/>
            <person name="Barker B.M."/>
            <person name="Galgiani J.N."/>
            <person name="Orbach M.J."/>
            <person name="Kirkland T.N."/>
            <person name="Cole G.T."/>
            <person name="Henn M.R."/>
            <person name="Birren B.W."/>
            <person name="Taylor J.W."/>
        </authorList>
    </citation>
    <scope>NUCLEOTIDE SEQUENCE [LARGE SCALE GENOMIC DNA]</scope>
    <source>
        <strain evidence="14">RMSCC 3488</strain>
    </source>
</reference>
<sequence length="698" mass="76113">MALFRYPLFLTPLAFLGSIPFHENLQVWVCSARQRGPICPPFTWAFRRAPSSDSLPAPSQGRSRLPRSNGRGCSPFTIPPKLYNDALKVQVPITIALVYATTVILLNRINKKRGNKPWAISKTKPFHLFVVLHNVFLAVYSAWTFLGMLDAFRESWPARSEMHGSGLVNVVDAFCKINGPRGLGNAAVYDTDAGSWTIFNPEYKLGPGNVPDPTDVGRLWNKGLAFFGWIFYLSKFYEVLDTAIILAKGKKSSTLQTYHHAGAMMCMWAGIRFMAAPIWIFALVNSAIHALMYTYYTLTALSVRIPVRIKKSLTTMQILQFIFGTSLAASHLFIYYSIPFPVPHAVALRPLASVMPSVAGAANESQAGVGSWLKKLALRAAGHEGVAENIVNSNGTLFGPDGMQAAQAALGKQEIRYALQSRTFTCMDTSGQGFAIWLNVFYLLPLTWLFARFFIRSYLRRTETSAKRSLTDSLAAEKAGLDALKGVTREIQNAVIEMHGDGNGTTDNESGASTPQHPEAYEANVENIMSARQARAERRYSATTKHPVGISLAKGDSAGTRTPVDPAAYEANIEDIMTRKQQGVEEKAHRVAKHPEPPHLSRSSKEGIRTPLNERGYEANLEDVMSPAQRKLGGGQASSEPKGKTMEAPWVPVRGSKAGNKKGTKAGGKTGASSSSSSLSPTKGSGFKVLADEHVGTA</sequence>
<feature type="transmembrane region" description="Helical" evidence="10">
    <location>
        <begin position="258"/>
        <end position="281"/>
    </location>
</feature>
<feature type="compositionally biased region" description="Low complexity" evidence="11">
    <location>
        <begin position="671"/>
        <end position="686"/>
    </location>
</feature>
<dbReference type="GO" id="GO:0005789">
    <property type="term" value="C:endoplasmic reticulum membrane"/>
    <property type="evidence" value="ECO:0007669"/>
    <property type="project" value="TreeGrafter"/>
</dbReference>
<protein>
    <recommendedName>
        <fullName evidence="10">Elongation of fatty acids protein</fullName>
        <ecNumber evidence="10">2.3.1.-</ecNumber>
    </recommendedName>
</protein>
<dbReference type="GO" id="GO:0030148">
    <property type="term" value="P:sphingolipid biosynthetic process"/>
    <property type="evidence" value="ECO:0007669"/>
    <property type="project" value="TreeGrafter"/>
</dbReference>
<feature type="transmembrane region" description="Helical" evidence="10">
    <location>
        <begin position="226"/>
        <end position="246"/>
    </location>
</feature>